<dbReference type="AlphaFoldDB" id="A0A2A2X040"/>
<reference evidence="2 4" key="2">
    <citation type="journal article" date="2018" name="Genome Announc.">
        <title>Fifty-Six Draft Genome Sequences of 10 Lactobacillus Species from 22 Commercial Dietary Supplements.</title>
        <authorList>
            <person name="Gangiredla J."/>
            <person name="Barnaba T.J."/>
            <person name="Mammel M.K."/>
            <person name="Lacher D.W."/>
            <person name="Elkins C.A."/>
            <person name="Lampel K.A."/>
            <person name="Whitehouse C.A."/>
            <person name="Tartera C."/>
        </authorList>
    </citation>
    <scope>NUCLEOTIDE SEQUENCE [LARGE SCALE GENOMIC DNA]</scope>
    <source>
        <strain evidence="2 4">DS11_12</strain>
    </source>
</reference>
<accession>A0A2A2X040</accession>
<proteinExistence type="predicted"/>
<reference evidence="1 3" key="1">
    <citation type="submission" date="2016-05" db="EMBL/GenBank/DDBJ databases">
        <authorList>
            <person name="Lee J.-Y."/>
            <person name="Kim E.B."/>
            <person name="Choi Y.-J."/>
        </authorList>
    </citation>
    <scope>NUCLEOTIDE SEQUENCE [LARGE SCALE GENOMIC DNA]</scope>
    <source>
        <strain evidence="1 3">KLA006</strain>
    </source>
</reference>
<evidence type="ECO:0000313" key="3">
    <source>
        <dbReference type="Proteomes" id="UP000218139"/>
    </source>
</evidence>
<evidence type="ECO:0000313" key="4">
    <source>
        <dbReference type="Proteomes" id="UP000244552"/>
    </source>
</evidence>
<sequence length="73" mass="8820">MIVRKSPRQKKVELMFVKSLNKTAPGSEREFFELWKTGKIDTLKLIDFRNFYTMQGERWGYETGYQDGYMEDR</sequence>
<organism evidence="1 3">
    <name type="scientific">Ligilactobacillus salivarius</name>
    <dbReference type="NCBI Taxonomy" id="1624"/>
    <lineage>
        <taxon>Bacteria</taxon>
        <taxon>Bacillati</taxon>
        <taxon>Bacillota</taxon>
        <taxon>Bacilli</taxon>
        <taxon>Lactobacillales</taxon>
        <taxon>Lactobacillaceae</taxon>
        <taxon>Ligilactobacillus</taxon>
    </lineage>
</organism>
<dbReference type="EMBL" id="QAGV01000017">
    <property type="protein sequence ID" value="PTR94464.1"/>
    <property type="molecule type" value="Genomic_DNA"/>
</dbReference>
<dbReference type="Proteomes" id="UP000244552">
    <property type="component" value="Unassembled WGS sequence"/>
</dbReference>
<dbReference type="Proteomes" id="UP000218139">
    <property type="component" value="Unassembled WGS sequence"/>
</dbReference>
<dbReference type="RefSeq" id="WP_003699198.1">
    <property type="nucleotide sequence ID" value="NZ_CBCRTQ010000018.1"/>
</dbReference>
<evidence type="ECO:0000313" key="2">
    <source>
        <dbReference type="EMBL" id="PTR94464.1"/>
    </source>
</evidence>
<gene>
    <name evidence="1" type="ORF">A8C52_00630</name>
    <name evidence="2" type="ORF">DBP89_09620</name>
</gene>
<name>A0A2A2X040_9LACO</name>
<comment type="caution">
    <text evidence="1">The sequence shown here is derived from an EMBL/GenBank/DDBJ whole genome shotgun (WGS) entry which is preliminary data.</text>
</comment>
<dbReference type="EMBL" id="LXZO01000079">
    <property type="protein sequence ID" value="PAY47519.1"/>
    <property type="molecule type" value="Genomic_DNA"/>
</dbReference>
<evidence type="ECO:0000313" key="1">
    <source>
        <dbReference type="EMBL" id="PAY47519.1"/>
    </source>
</evidence>
<protein>
    <submittedName>
        <fullName evidence="1">Uncharacterized protein</fullName>
    </submittedName>
</protein>